<feature type="compositionally biased region" description="Basic and acidic residues" evidence="1">
    <location>
        <begin position="20"/>
        <end position="29"/>
    </location>
</feature>
<dbReference type="AlphaFoldDB" id="F8PHL4"/>
<evidence type="ECO:0000313" key="3">
    <source>
        <dbReference type="Proteomes" id="UP000008063"/>
    </source>
</evidence>
<accession>F8PHL4</accession>
<organism evidence="3">
    <name type="scientific">Serpula lacrymans var. lacrymans (strain S7.3)</name>
    <name type="common">Dry rot fungus</name>
    <dbReference type="NCBI Taxonomy" id="936435"/>
    <lineage>
        <taxon>Eukaryota</taxon>
        <taxon>Fungi</taxon>
        <taxon>Dikarya</taxon>
        <taxon>Basidiomycota</taxon>
        <taxon>Agaricomycotina</taxon>
        <taxon>Agaricomycetes</taxon>
        <taxon>Agaricomycetidae</taxon>
        <taxon>Boletales</taxon>
        <taxon>Coniophorineae</taxon>
        <taxon>Serpulaceae</taxon>
        <taxon>Serpula</taxon>
    </lineage>
</organism>
<keyword evidence="3" id="KW-1185">Reference proteome</keyword>
<protein>
    <submittedName>
        <fullName evidence="2">Uncharacterized protein</fullName>
    </submittedName>
</protein>
<evidence type="ECO:0000256" key="1">
    <source>
        <dbReference type="SAM" id="MobiDB-lite"/>
    </source>
</evidence>
<evidence type="ECO:0000313" key="2">
    <source>
        <dbReference type="EMBL" id="EGO05011.1"/>
    </source>
</evidence>
<dbReference type="Proteomes" id="UP000008063">
    <property type="component" value="Unassembled WGS sequence"/>
</dbReference>
<gene>
    <name evidence="2" type="ORF">SERLA73DRAFT_149298</name>
</gene>
<reference evidence="3" key="1">
    <citation type="journal article" date="2011" name="Science">
        <title>The plant cell wall-decomposing machinery underlies the functional diversity of forest fungi.</title>
        <authorList>
            <person name="Eastwood D.C."/>
            <person name="Floudas D."/>
            <person name="Binder M."/>
            <person name="Majcherczyk A."/>
            <person name="Schneider P."/>
            <person name="Aerts A."/>
            <person name="Asiegbu F.O."/>
            <person name="Baker S.E."/>
            <person name="Barry K."/>
            <person name="Bendiksby M."/>
            <person name="Blumentritt M."/>
            <person name="Coutinho P.M."/>
            <person name="Cullen D."/>
            <person name="de Vries R.P."/>
            <person name="Gathman A."/>
            <person name="Goodell B."/>
            <person name="Henrissat B."/>
            <person name="Ihrmark K."/>
            <person name="Kauserud H."/>
            <person name="Kohler A."/>
            <person name="LaButti K."/>
            <person name="Lapidus A."/>
            <person name="Lavin J.L."/>
            <person name="Lee Y.-H."/>
            <person name="Lindquist E."/>
            <person name="Lilly W."/>
            <person name="Lucas S."/>
            <person name="Morin E."/>
            <person name="Murat C."/>
            <person name="Oguiza J.A."/>
            <person name="Park J."/>
            <person name="Pisabarro A.G."/>
            <person name="Riley R."/>
            <person name="Rosling A."/>
            <person name="Salamov A."/>
            <person name="Schmidt O."/>
            <person name="Schmutz J."/>
            <person name="Skrede I."/>
            <person name="Stenlid J."/>
            <person name="Wiebenga A."/>
            <person name="Xie X."/>
            <person name="Kuees U."/>
            <person name="Hibbett D.S."/>
            <person name="Hoffmeister D."/>
            <person name="Hoegberg N."/>
            <person name="Martin F."/>
            <person name="Grigoriev I.V."/>
            <person name="Watkinson S.C."/>
        </authorList>
    </citation>
    <scope>NUCLEOTIDE SEQUENCE [LARGE SCALE GENOMIC DNA]</scope>
    <source>
        <strain evidence="3">strain S7.3</strain>
    </source>
</reference>
<feature type="region of interest" description="Disordered" evidence="1">
    <location>
        <begin position="1"/>
        <end position="29"/>
    </location>
</feature>
<proteinExistence type="predicted"/>
<name>F8PHL4_SERL3</name>
<dbReference type="EMBL" id="GL945474">
    <property type="protein sequence ID" value="EGO05011.1"/>
    <property type="molecule type" value="Genomic_DNA"/>
</dbReference>
<dbReference type="InParanoid" id="F8PHL4"/>
<dbReference type="HOGENOM" id="CLU_1982912_0_0_1"/>
<sequence length="126" mass="14858">MYYHNSNDEQEIQMSPPTKPQREKLDENKNEHIKWRVSVKAIFTKALEEQKARYKVNELLEKAALEDSLKQHIVGVEAQKTADKGNWRKQEEEWPRLQMAQMEADKAAGITSLTQKFERFIQDNKV</sequence>